<name>A0AAQ3L5M5_9BACT</name>
<keyword evidence="4" id="KW-0812">Transmembrane</keyword>
<proteinExistence type="inferred from homology"/>
<dbReference type="KEGG" id="puo:RZN69_14760"/>
<sequence>MSRVWGFIGFVAFYIGDVFQSNLRVAYDVLTRKHLMKPGIIALDVSDMTDRQTVIMSNLMTMTPGTLSLVVSEDRKTLYLHAMYIDGSPEELAKSLQEDYGRRIRNVF</sequence>
<dbReference type="PANTHER" id="PTHR34584">
    <property type="entry name" value="NA(+)/H(+) ANTIPORTER SUBUNIT E1"/>
    <property type="match status" value="1"/>
</dbReference>
<evidence type="ECO:0000256" key="1">
    <source>
        <dbReference type="ARBA" id="ARBA00004651"/>
    </source>
</evidence>
<evidence type="ECO:0000256" key="2">
    <source>
        <dbReference type="ARBA" id="ARBA00006228"/>
    </source>
</evidence>
<dbReference type="EMBL" id="CP136920">
    <property type="protein sequence ID" value="WOO39884.1"/>
    <property type="molecule type" value="Genomic_DNA"/>
</dbReference>
<comment type="similarity">
    <text evidence="2">Belongs to the CPA3 antiporters (TC 2.A.63) subunit E family.</text>
</comment>
<evidence type="ECO:0000256" key="3">
    <source>
        <dbReference type="ARBA" id="ARBA00022475"/>
    </source>
</evidence>
<dbReference type="InterPro" id="IPR002758">
    <property type="entry name" value="Cation_antiport_E"/>
</dbReference>
<reference evidence="7 8" key="1">
    <citation type="submission" date="2023-10" db="EMBL/GenBank/DDBJ databases">
        <title>Rubellicoccus peritrichatus gen. nov., sp. nov., isolated from an algae of coral reef tank.</title>
        <authorList>
            <person name="Luo J."/>
        </authorList>
    </citation>
    <scope>NUCLEOTIDE SEQUENCE [LARGE SCALE GENOMIC DNA]</scope>
    <source>
        <strain evidence="7 8">CR14</strain>
    </source>
</reference>
<gene>
    <name evidence="7" type="ORF">RZN69_14760</name>
</gene>
<dbReference type="RefSeq" id="WP_317831925.1">
    <property type="nucleotide sequence ID" value="NZ_CP136920.1"/>
</dbReference>
<keyword evidence="5" id="KW-1133">Transmembrane helix</keyword>
<keyword evidence="6" id="KW-0472">Membrane</keyword>
<dbReference type="Proteomes" id="UP001304300">
    <property type="component" value="Chromosome"/>
</dbReference>
<evidence type="ECO:0000256" key="6">
    <source>
        <dbReference type="ARBA" id="ARBA00023136"/>
    </source>
</evidence>
<organism evidence="7 8">
    <name type="scientific">Rubellicoccus peritrichatus</name>
    <dbReference type="NCBI Taxonomy" id="3080537"/>
    <lineage>
        <taxon>Bacteria</taxon>
        <taxon>Pseudomonadati</taxon>
        <taxon>Verrucomicrobiota</taxon>
        <taxon>Opitutia</taxon>
        <taxon>Puniceicoccales</taxon>
        <taxon>Cerasicoccaceae</taxon>
        <taxon>Rubellicoccus</taxon>
    </lineage>
</organism>
<protein>
    <submittedName>
        <fullName evidence="7">Na+/H+ antiporter subunit E</fullName>
    </submittedName>
</protein>
<evidence type="ECO:0000313" key="7">
    <source>
        <dbReference type="EMBL" id="WOO39884.1"/>
    </source>
</evidence>
<evidence type="ECO:0000256" key="4">
    <source>
        <dbReference type="ARBA" id="ARBA00022692"/>
    </source>
</evidence>
<keyword evidence="3" id="KW-1003">Cell membrane</keyword>
<dbReference type="AlphaFoldDB" id="A0AAQ3L5M5"/>
<keyword evidence="8" id="KW-1185">Reference proteome</keyword>
<evidence type="ECO:0000313" key="8">
    <source>
        <dbReference type="Proteomes" id="UP001304300"/>
    </source>
</evidence>
<dbReference type="GO" id="GO:0005886">
    <property type="term" value="C:plasma membrane"/>
    <property type="evidence" value="ECO:0007669"/>
    <property type="project" value="UniProtKB-SubCell"/>
</dbReference>
<dbReference type="GO" id="GO:0008324">
    <property type="term" value="F:monoatomic cation transmembrane transporter activity"/>
    <property type="evidence" value="ECO:0007669"/>
    <property type="project" value="InterPro"/>
</dbReference>
<evidence type="ECO:0000256" key="5">
    <source>
        <dbReference type="ARBA" id="ARBA00022989"/>
    </source>
</evidence>
<accession>A0AAQ3L5M5</accession>
<dbReference type="Pfam" id="PF01899">
    <property type="entry name" value="MNHE"/>
    <property type="match status" value="1"/>
</dbReference>
<comment type="subcellular location">
    <subcellularLocation>
        <location evidence="1">Cell membrane</location>
        <topology evidence="1">Multi-pass membrane protein</topology>
    </subcellularLocation>
</comment>
<dbReference type="PANTHER" id="PTHR34584:SF1">
    <property type="entry name" value="NA(+)_H(+) ANTIPORTER SUBUNIT E1"/>
    <property type="match status" value="1"/>
</dbReference>